<dbReference type="PANTHER" id="PTHR19932:SF10">
    <property type="entry name" value="WD REPEAT AND HMG-BOX DNA-BINDING PROTEIN 1"/>
    <property type="match status" value="1"/>
</dbReference>
<dbReference type="PROSITE" id="PS50294">
    <property type="entry name" value="WD_REPEATS_REGION"/>
    <property type="match status" value="1"/>
</dbReference>
<comment type="caution">
    <text evidence="6">The sequence shown here is derived from an EMBL/GenBank/DDBJ whole genome shotgun (WGS) entry which is preliminary data.</text>
</comment>
<dbReference type="GO" id="GO:0043596">
    <property type="term" value="C:nuclear replication fork"/>
    <property type="evidence" value="ECO:0007669"/>
    <property type="project" value="TreeGrafter"/>
</dbReference>
<feature type="domain" description="Anaphase-promoting complex subunit 4-like WD40" evidence="5">
    <location>
        <begin position="67"/>
        <end position="153"/>
    </location>
</feature>
<evidence type="ECO:0000259" key="5">
    <source>
        <dbReference type="Pfam" id="PF12894"/>
    </source>
</evidence>
<reference evidence="6" key="1">
    <citation type="journal article" date="2023" name="Science">
        <title>Elucidation of the pathway for biosynthesis of saponin adjuvants from the soapbark tree.</title>
        <authorList>
            <person name="Reed J."/>
            <person name="Orme A."/>
            <person name="El-Demerdash A."/>
            <person name="Owen C."/>
            <person name="Martin L.B.B."/>
            <person name="Misra R.C."/>
            <person name="Kikuchi S."/>
            <person name="Rejzek M."/>
            <person name="Martin A.C."/>
            <person name="Harkess A."/>
            <person name="Leebens-Mack J."/>
            <person name="Louveau T."/>
            <person name="Stephenson M.J."/>
            <person name="Osbourn A."/>
        </authorList>
    </citation>
    <scope>NUCLEOTIDE SEQUENCE</scope>
    <source>
        <strain evidence="6">S10</strain>
    </source>
</reference>
<dbReference type="AlphaFoldDB" id="A0AAD7QC53"/>
<accession>A0AAD7QC53</accession>
<evidence type="ECO:0000256" key="2">
    <source>
        <dbReference type="ARBA" id="ARBA00022737"/>
    </source>
</evidence>
<gene>
    <name evidence="6" type="ORF">O6P43_002269</name>
</gene>
<organism evidence="6 7">
    <name type="scientific">Quillaja saponaria</name>
    <name type="common">Soap bark tree</name>
    <dbReference type="NCBI Taxonomy" id="32244"/>
    <lineage>
        <taxon>Eukaryota</taxon>
        <taxon>Viridiplantae</taxon>
        <taxon>Streptophyta</taxon>
        <taxon>Embryophyta</taxon>
        <taxon>Tracheophyta</taxon>
        <taxon>Spermatophyta</taxon>
        <taxon>Magnoliopsida</taxon>
        <taxon>eudicotyledons</taxon>
        <taxon>Gunneridae</taxon>
        <taxon>Pentapetalae</taxon>
        <taxon>rosids</taxon>
        <taxon>fabids</taxon>
        <taxon>Fabales</taxon>
        <taxon>Quillajaceae</taxon>
        <taxon>Quillaja</taxon>
    </lineage>
</organism>
<dbReference type="EMBL" id="JARAOO010000002">
    <property type="protein sequence ID" value="KAJ7978792.1"/>
    <property type="molecule type" value="Genomic_DNA"/>
</dbReference>
<keyword evidence="1 3" id="KW-0853">WD repeat</keyword>
<dbReference type="PANTHER" id="PTHR19932">
    <property type="entry name" value="WD REPEAT AND HMG-BOX DNA BINDING PROTEIN"/>
    <property type="match status" value="1"/>
</dbReference>
<dbReference type="GO" id="GO:0006261">
    <property type="term" value="P:DNA-templated DNA replication"/>
    <property type="evidence" value="ECO:0007669"/>
    <property type="project" value="TreeGrafter"/>
</dbReference>
<dbReference type="GO" id="GO:0000278">
    <property type="term" value="P:mitotic cell cycle"/>
    <property type="evidence" value="ECO:0007669"/>
    <property type="project" value="TreeGrafter"/>
</dbReference>
<dbReference type="PROSITE" id="PS00678">
    <property type="entry name" value="WD_REPEATS_1"/>
    <property type="match status" value="1"/>
</dbReference>
<dbReference type="GO" id="GO:0003682">
    <property type="term" value="F:chromatin binding"/>
    <property type="evidence" value="ECO:0007669"/>
    <property type="project" value="TreeGrafter"/>
</dbReference>
<dbReference type="Proteomes" id="UP001163823">
    <property type="component" value="Chromosome 2"/>
</dbReference>
<dbReference type="FunFam" id="2.130.10.10:FF:002324">
    <property type="entry name" value="Transducin family protein / WD-40 repeat family protein"/>
    <property type="match status" value="1"/>
</dbReference>
<name>A0AAD7QC53_QUISA</name>
<evidence type="ECO:0000259" key="4">
    <source>
        <dbReference type="Pfam" id="PF12341"/>
    </source>
</evidence>
<dbReference type="InterPro" id="IPR019775">
    <property type="entry name" value="WD40_repeat_CS"/>
</dbReference>
<dbReference type="InterPro" id="IPR001680">
    <property type="entry name" value="WD40_rpt"/>
</dbReference>
<dbReference type="Gene3D" id="2.130.10.10">
    <property type="entry name" value="YVTN repeat-like/Quinoprotein amine dehydrogenase"/>
    <property type="match status" value="1"/>
</dbReference>
<dbReference type="Pfam" id="PF12894">
    <property type="entry name" value="ANAPC4_WD40"/>
    <property type="match status" value="1"/>
</dbReference>
<proteinExistence type="predicted"/>
<dbReference type="SMART" id="SM00320">
    <property type="entry name" value="WD40"/>
    <property type="match status" value="2"/>
</dbReference>
<evidence type="ECO:0000313" key="6">
    <source>
        <dbReference type="EMBL" id="KAJ7978792.1"/>
    </source>
</evidence>
<dbReference type="KEGG" id="qsa:O6P43_002269"/>
<evidence type="ECO:0000256" key="3">
    <source>
        <dbReference type="PROSITE-ProRule" id="PRU00221"/>
    </source>
</evidence>
<dbReference type="InterPro" id="IPR015943">
    <property type="entry name" value="WD40/YVTN_repeat-like_dom_sf"/>
</dbReference>
<feature type="domain" description="WDHD1/CFT4 second beta-propeller" evidence="4">
    <location>
        <begin position="269"/>
        <end position="361"/>
    </location>
</feature>
<feature type="repeat" description="WD" evidence="3">
    <location>
        <begin position="99"/>
        <end position="140"/>
    </location>
</feature>
<evidence type="ECO:0000256" key="1">
    <source>
        <dbReference type="ARBA" id="ARBA00022574"/>
    </source>
</evidence>
<protein>
    <submittedName>
        <fullName evidence="6">WD repeat and HMG-box DNA-binding protein 1</fullName>
    </submittedName>
</protein>
<keyword evidence="6" id="KW-0238">DNA-binding</keyword>
<dbReference type="PROSITE" id="PS50082">
    <property type="entry name" value="WD_REPEATS_2"/>
    <property type="match status" value="1"/>
</dbReference>
<keyword evidence="7" id="KW-1185">Reference proteome</keyword>
<sequence length="521" mass="58447">MPLRSLAFNKSRSMLAAAGDDKGIKLINTIDGSIARVLKGNRGRIRHNLKSIAPDISDDLFAMNIIRWSPDGEILAVSGLRNHVVMYDRDAAEKLFSFRGDHMQHVCFLCWSPNGKYMATSGLDKQVLIWDIDQKQDIDRQKFDERICCMAWKPIGNALAIIDVMGKYGIWESLIPSSMRSPTEDIPSLQSKNSNGLLFFDEENQDLKASGSLSDLSEVALMSLNRLVGKDYAKRIHLMKTLMKMVVTNSACFPRLNPSNISNGSQPIQGRFPLTPGSYLKWFGFSEEGQWSSYDSKGVVRVFTSQYGGSRLPLFNASKEKKSDENYWVVGLNASKLFCIISKNHDLFPQFSLYLIFHFQWPLDLGAEALENEIIMKSMHLSQIQKRMEEMANSGDKLARATEFVFVKLLSLEKSVEGTIKLVTDLKLPNLAERFSSILEERLLSETTTLPNNCPVSIFTTDVAVSKSKALTSHEAETVSLLSSPALTAPPFIKKAKTQEVAKLEREKTERNQVAVADERV</sequence>
<dbReference type="Pfam" id="PF12341">
    <property type="entry name" value="Mcl1_mid"/>
    <property type="match status" value="1"/>
</dbReference>
<dbReference type="GO" id="GO:0003677">
    <property type="term" value="F:DNA binding"/>
    <property type="evidence" value="ECO:0007669"/>
    <property type="project" value="UniProtKB-KW"/>
</dbReference>
<dbReference type="GO" id="GO:0006281">
    <property type="term" value="P:DNA repair"/>
    <property type="evidence" value="ECO:0007669"/>
    <property type="project" value="TreeGrafter"/>
</dbReference>
<dbReference type="InterPro" id="IPR022100">
    <property type="entry name" value="WDHD1/CFT4_beta-prop_2nd"/>
</dbReference>
<dbReference type="SUPFAM" id="SSF50978">
    <property type="entry name" value="WD40 repeat-like"/>
    <property type="match status" value="1"/>
</dbReference>
<dbReference type="InterPro" id="IPR036322">
    <property type="entry name" value="WD40_repeat_dom_sf"/>
</dbReference>
<dbReference type="InterPro" id="IPR024977">
    <property type="entry name" value="Apc4-like_WD40_dom"/>
</dbReference>
<keyword evidence="2" id="KW-0677">Repeat</keyword>
<evidence type="ECO:0000313" key="7">
    <source>
        <dbReference type="Proteomes" id="UP001163823"/>
    </source>
</evidence>